<dbReference type="InterPro" id="IPR036388">
    <property type="entry name" value="WH-like_DNA-bd_sf"/>
</dbReference>
<keyword evidence="8" id="KW-1185">Reference proteome</keyword>
<dbReference type="PANTHER" id="PTHR43133">
    <property type="entry name" value="RNA POLYMERASE ECF-TYPE SIGMA FACTO"/>
    <property type="match status" value="1"/>
</dbReference>
<dbReference type="EMBL" id="JAPJZH010000006">
    <property type="protein sequence ID" value="MDA4846134.1"/>
    <property type="molecule type" value="Genomic_DNA"/>
</dbReference>
<evidence type="ECO:0000256" key="1">
    <source>
        <dbReference type="ARBA" id="ARBA00010641"/>
    </source>
</evidence>
<reference evidence="7" key="1">
    <citation type="submission" date="2022-11" db="EMBL/GenBank/DDBJ databases">
        <title>Hoeflea poritis sp. nov., isolated from scleractinian coral Porites lutea.</title>
        <authorList>
            <person name="Zhang G."/>
            <person name="Wei Q."/>
            <person name="Cai L."/>
        </authorList>
    </citation>
    <scope>NUCLEOTIDE SEQUENCE</scope>
    <source>
        <strain evidence="7">E7-10</strain>
    </source>
</reference>
<comment type="similarity">
    <text evidence="1">Belongs to the sigma-70 factor family. ECF subfamily.</text>
</comment>
<gene>
    <name evidence="7" type="ORF">OOZ53_12285</name>
</gene>
<dbReference type="SUPFAM" id="SSF88659">
    <property type="entry name" value="Sigma3 and sigma4 domains of RNA polymerase sigma factors"/>
    <property type="match status" value="1"/>
</dbReference>
<dbReference type="Pfam" id="PF04542">
    <property type="entry name" value="Sigma70_r2"/>
    <property type="match status" value="1"/>
</dbReference>
<dbReference type="InterPro" id="IPR013249">
    <property type="entry name" value="RNA_pol_sigma70_r4_t2"/>
</dbReference>
<dbReference type="InterPro" id="IPR014284">
    <property type="entry name" value="RNA_pol_sigma-70_dom"/>
</dbReference>
<evidence type="ECO:0000259" key="6">
    <source>
        <dbReference type="Pfam" id="PF08281"/>
    </source>
</evidence>
<dbReference type="NCBIfam" id="TIGR02937">
    <property type="entry name" value="sigma70-ECF"/>
    <property type="match status" value="1"/>
</dbReference>
<evidence type="ECO:0000256" key="2">
    <source>
        <dbReference type="ARBA" id="ARBA00023015"/>
    </source>
</evidence>
<evidence type="ECO:0000259" key="5">
    <source>
        <dbReference type="Pfam" id="PF04542"/>
    </source>
</evidence>
<feature type="domain" description="RNA polymerase sigma factor 70 region 4 type 2" evidence="6">
    <location>
        <begin position="104"/>
        <end position="156"/>
    </location>
</feature>
<comment type="caution">
    <text evidence="7">The sequence shown here is derived from an EMBL/GenBank/DDBJ whole genome shotgun (WGS) entry which is preliminary data.</text>
</comment>
<evidence type="ECO:0000313" key="8">
    <source>
        <dbReference type="Proteomes" id="UP001148313"/>
    </source>
</evidence>
<evidence type="ECO:0000256" key="3">
    <source>
        <dbReference type="ARBA" id="ARBA00023082"/>
    </source>
</evidence>
<dbReference type="SUPFAM" id="SSF88946">
    <property type="entry name" value="Sigma2 domain of RNA polymerase sigma factors"/>
    <property type="match status" value="1"/>
</dbReference>
<dbReference type="InterPro" id="IPR007627">
    <property type="entry name" value="RNA_pol_sigma70_r2"/>
</dbReference>
<proteinExistence type="inferred from homology"/>
<keyword evidence="2" id="KW-0805">Transcription regulation</keyword>
<evidence type="ECO:0000256" key="4">
    <source>
        <dbReference type="ARBA" id="ARBA00023163"/>
    </source>
</evidence>
<evidence type="ECO:0000313" key="7">
    <source>
        <dbReference type="EMBL" id="MDA4846134.1"/>
    </source>
</evidence>
<dbReference type="RefSeq" id="WP_271089853.1">
    <property type="nucleotide sequence ID" value="NZ_JAPJZH010000006.1"/>
</dbReference>
<name>A0ABT4VN77_9HYPH</name>
<dbReference type="InterPro" id="IPR039425">
    <property type="entry name" value="RNA_pol_sigma-70-like"/>
</dbReference>
<protein>
    <submittedName>
        <fullName evidence="7">Sigma-70 family RNA polymerase sigma factor</fullName>
    </submittedName>
</protein>
<dbReference type="Gene3D" id="1.10.10.10">
    <property type="entry name" value="Winged helix-like DNA-binding domain superfamily/Winged helix DNA-binding domain"/>
    <property type="match status" value="1"/>
</dbReference>
<dbReference type="Proteomes" id="UP001148313">
    <property type="component" value="Unassembled WGS sequence"/>
</dbReference>
<dbReference type="CDD" id="cd06171">
    <property type="entry name" value="Sigma70_r4"/>
    <property type="match status" value="1"/>
</dbReference>
<feature type="domain" description="RNA polymerase sigma-70 region 2" evidence="5">
    <location>
        <begin position="18"/>
        <end position="77"/>
    </location>
</feature>
<dbReference type="Pfam" id="PF08281">
    <property type="entry name" value="Sigma70_r4_2"/>
    <property type="match status" value="1"/>
</dbReference>
<organism evidence="7 8">
    <name type="scientific">Hoeflea poritis</name>
    <dbReference type="NCBI Taxonomy" id="2993659"/>
    <lineage>
        <taxon>Bacteria</taxon>
        <taxon>Pseudomonadati</taxon>
        <taxon>Pseudomonadota</taxon>
        <taxon>Alphaproteobacteria</taxon>
        <taxon>Hyphomicrobiales</taxon>
        <taxon>Rhizobiaceae</taxon>
        <taxon>Hoeflea</taxon>
    </lineage>
</organism>
<dbReference type="InterPro" id="IPR013325">
    <property type="entry name" value="RNA_pol_sigma_r2"/>
</dbReference>
<dbReference type="PANTHER" id="PTHR43133:SF25">
    <property type="entry name" value="RNA POLYMERASE SIGMA FACTOR RFAY-RELATED"/>
    <property type="match status" value="1"/>
</dbReference>
<sequence length="176" mass="20183">MLSRFLRRRDPTARLSVELKAYALAMTRDPDIAEDLVQETLARMLERPGLLEDSTMSKRYAFRTLHNLYIDNLRKNKVRQEYSAVQERLSSEADGAGFDAVDRLIVRNAFELLTPEHREILFLIDVMGFKYAEAAETLGVAKGTVMSRVSRARAEMVRKLQESPVRPLKRRGKNGN</sequence>
<keyword evidence="3" id="KW-0731">Sigma factor</keyword>
<dbReference type="Gene3D" id="1.10.1740.10">
    <property type="match status" value="1"/>
</dbReference>
<keyword evidence="4" id="KW-0804">Transcription</keyword>
<accession>A0ABT4VN77</accession>
<dbReference type="InterPro" id="IPR013324">
    <property type="entry name" value="RNA_pol_sigma_r3/r4-like"/>
</dbReference>